<reference evidence="2" key="1">
    <citation type="journal article" date="2022" name="Mol. Ecol. Resour.">
        <title>The genomes of chicory, endive, great burdock and yacon provide insights into Asteraceae palaeo-polyploidization history and plant inulin production.</title>
        <authorList>
            <person name="Fan W."/>
            <person name="Wang S."/>
            <person name="Wang H."/>
            <person name="Wang A."/>
            <person name="Jiang F."/>
            <person name="Liu H."/>
            <person name="Zhao H."/>
            <person name="Xu D."/>
            <person name="Zhang Y."/>
        </authorList>
    </citation>
    <scope>NUCLEOTIDE SEQUENCE [LARGE SCALE GENOMIC DNA]</scope>
    <source>
        <strain evidence="2">cv. Punajuju</strain>
    </source>
</reference>
<accession>A0ACB9D0E5</accession>
<protein>
    <submittedName>
        <fullName evidence="1">Uncharacterized protein</fullName>
    </submittedName>
</protein>
<sequence length="102" mass="11719">MLVSSCLFESLDTWTSLKIYSISICRRFSNTRREFKKFHFNFPLTLSNSKFKTLTLPLIPFTIDSTTTHHPQPLNPLSLPPHLIYSPSCFSIDTISVSLQKP</sequence>
<organism evidence="1 2">
    <name type="scientific">Cichorium intybus</name>
    <name type="common">Chicory</name>
    <dbReference type="NCBI Taxonomy" id="13427"/>
    <lineage>
        <taxon>Eukaryota</taxon>
        <taxon>Viridiplantae</taxon>
        <taxon>Streptophyta</taxon>
        <taxon>Embryophyta</taxon>
        <taxon>Tracheophyta</taxon>
        <taxon>Spermatophyta</taxon>
        <taxon>Magnoliopsida</taxon>
        <taxon>eudicotyledons</taxon>
        <taxon>Gunneridae</taxon>
        <taxon>Pentapetalae</taxon>
        <taxon>asterids</taxon>
        <taxon>campanulids</taxon>
        <taxon>Asterales</taxon>
        <taxon>Asteraceae</taxon>
        <taxon>Cichorioideae</taxon>
        <taxon>Cichorieae</taxon>
        <taxon>Cichoriinae</taxon>
        <taxon>Cichorium</taxon>
    </lineage>
</organism>
<proteinExistence type="predicted"/>
<dbReference type="Proteomes" id="UP001055811">
    <property type="component" value="Linkage Group LG05"/>
</dbReference>
<name>A0ACB9D0E5_CICIN</name>
<evidence type="ECO:0000313" key="1">
    <source>
        <dbReference type="EMBL" id="KAI3739918.1"/>
    </source>
</evidence>
<evidence type="ECO:0000313" key="2">
    <source>
        <dbReference type="Proteomes" id="UP001055811"/>
    </source>
</evidence>
<reference evidence="1 2" key="2">
    <citation type="journal article" date="2022" name="Mol. Ecol. Resour.">
        <title>The genomes of chicory, endive, great burdock and yacon provide insights into Asteraceae paleo-polyploidization history and plant inulin production.</title>
        <authorList>
            <person name="Fan W."/>
            <person name="Wang S."/>
            <person name="Wang H."/>
            <person name="Wang A."/>
            <person name="Jiang F."/>
            <person name="Liu H."/>
            <person name="Zhao H."/>
            <person name="Xu D."/>
            <person name="Zhang Y."/>
        </authorList>
    </citation>
    <scope>NUCLEOTIDE SEQUENCE [LARGE SCALE GENOMIC DNA]</scope>
    <source>
        <strain evidence="2">cv. Punajuju</strain>
        <tissue evidence="1">Leaves</tissue>
    </source>
</reference>
<gene>
    <name evidence="1" type="ORF">L2E82_30330</name>
</gene>
<keyword evidence="2" id="KW-1185">Reference proteome</keyword>
<comment type="caution">
    <text evidence="1">The sequence shown here is derived from an EMBL/GenBank/DDBJ whole genome shotgun (WGS) entry which is preliminary data.</text>
</comment>
<dbReference type="EMBL" id="CM042013">
    <property type="protein sequence ID" value="KAI3739918.1"/>
    <property type="molecule type" value="Genomic_DNA"/>
</dbReference>